<dbReference type="PANTHER" id="PTHR47784">
    <property type="entry name" value="STEROL UPTAKE CONTROL PROTEIN 2"/>
    <property type="match status" value="1"/>
</dbReference>
<dbReference type="InParanoid" id="A0A2N3N6P5"/>
<dbReference type="AlphaFoldDB" id="A0A2N3N6P5"/>
<evidence type="ECO:0000313" key="3">
    <source>
        <dbReference type="Proteomes" id="UP000233524"/>
    </source>
</evidence>
<organism evidence="2 3">
    <name type="scientific">Lomentospora prolificans</name>
    <dbReference type="NCBI Taxonomy" id="41688"/>
    <lineage>
        <taxon>Eukaryota</taxon>
        <taxon>Fungi</taxon>
        <taxon>Dikarya</taxon>
        <taxon>Ascomycota</taxon>
        <taxon>Pezizomycotina</taxon>
        <taxon>Sordariomycetes</taxon>
        <taxon>Hypocreomycetidae</taxon>
        <taxon>Microascales</taxon>
        <taxon>Microascaceae</taxon>
        <taxon>Lomentospora</taxon>
    </lineage>
</organism>
<comment type="caution">
    <text evidence="2">The sequence shown here is derived from an EMBL/GenBank/DDBJ whole genome shotgun (WGS) entry which is preliminary data.</text>
</comment>
<keyword evidence="3" id="KW-1185">Reference proteome</keyword>
<keyword evidence="1" id="KW-0539">Nucleus</keyword>
<evidence type="ECO:0008006" key="4">
    <source>
        <dbReference type="Google" id="ProtNLM"/>
    </source>
</evidence>
<evidence type="ECO:0000256" key="1">
    <source>
        <dbReference type="ARBA" id="ARBA00023242"/>
    </source>
</evidence>
<sequence>MHHYTLITCHTLPRAAEVLHIWQSTVVKLAFTHGPLLHQILAFSAFHMAYVNPDQRHDYSVLALQHQNEAARGLRTYLTHINAENQEACFAAACFLIFGAFARLSLSSTGGEDSPQPTLLDLTNVFAFIRGMNVVLQESENTMQQGCLADLFRLPVYMEPVSSLQEICNHLEELRSRLRHNIVDSGADITHIIEGAIFKLVKSTQNAARTASTPELRALVVWPIVLSDEFLALFQERHPLALVVIAYYCVIIHNSQSTAWFTRGWGTSVASDINGLLSPSYRALCEWALHRIIDG</sequence>
<dbReference type="EMBL" id="NLAX01000700">
    <property type="protein sequence ID" value="PKS08120.1"/>
    <property type="molecule type" value="Genomic_DNA"/>
</dbReference>
<dbReference type="InterPro" id="IPR021858">
    <property type="entry name" value="Fun_TF"/>
</dbReference>
<evidence type="ECO:0000313" key="2">
    <source>
        <dbReference type="EMBL" id="PKS08120.1"/>
    </source>
</evidence>
<dbReference type="OrthoDB" id="3546279at2759"/>
<dbReference type="Pfam" id="PF11951">
    <property type="entry name" value="Fungal_trans_2"/>
    <property type="match status" value="1"/>
</dbReference>
<dbReference type="STRING" id="41688.A0A2N3N6P5"/>
<gene>
    <name evidence="2" type="ORF">jhhlp_005395</name>
</gene>
<dbReference type="PANTHER" id="PTHR47784:SF5">
    <property type="entry name" value="STEROL UPTAKE CONTROL PROTEIN 2"/>
    <property type="match status" value="1"/>
</dbReference>
<dbReference type="VEuPathDB" id="FungiDB:jhhlp_005395"/>
<name>A0A2N3N6P5_9PEZI</name>
<protein>
    <recommendedName>
        <fullName evidence="4">Transcription factor domain-containing protein</fullName>
    </recommendedName>
</protein>
<proteinExistence type="predicted"/>
<reference evidence="2 3" key="1">
    <citation type="journal article" date="2017" name="G3 (Bethesda)">
        <title>First Draft Genome Sequence of the Pathogenic Fungus Lomentospora prolificans (Formerly Scedosporium prolificans).</title>
        <authorList>
            <person name="Luo R."/>
            <person name="Zimin A."/>
            <person name="Workman R."/>
            <person name="Fan Y."/>
            <person name="Pertea G."/>
            <person name="Grossman N."/>
            <person name="Wear M.P."/>
            <person name="Jia B."/>
            <person name="Miller H."/>
            <person name="Casadevall A."/>
            <person name="Timp W."/>
            <person name="Zhang S.X."/>
            <person name="Salzberg S.L."/>
        </authorList>
    </citation>
    <scope>NUCLEOTIDE SEQUENCE [LARGE SCALE GENOMIC DNA]</scope>
    <source>
        <strain evidence="2 3">JHH-5317</strain>
    </source>
</reference>
<dbReference type="Proteomes" id="UP000233524">
    <property type="component" value="Unassembled WGS sequence"/>
</dbReference>
<dbReference type="InterPro" id="IPR053157">
    <property type="entry name" value="Sterol_Uptake_Regulator"/>
</dbReference>
<accession>A0A2N3N6P5</accession>
<dbReference type="GO" id="GO:0001228">
    <property type="term" value="F:DNA-binding transcription activator activity, RNA polymerase II-specific"/>
    <property type="evidence" value="ECO:0007669"/>
    <property type="project" value="TreeGrafter"/>
</dbReference>